<dbReference type="PROSITE" id="PS51353">
    <property type="entry name" value="ARSC"/>
    <property type="match status" value="1"/>
</dbReference>
<dbReference type="Gene3D" id="3.40.30.10">
    <property type="entry name" value="Glutaredoxin"/>
    <property type="match status" value="1"/>
</dbReference>
<keyword evidence="6" id="KW-1185">Reference proteome</keyword>
<gene>
    <name evidence="5" type="primary">arsC</name>
    <name evidence="5" type="ORF">LK996_00980</name>
</gene>
<dbReference type="InterPro" id="IPR006659">
    <property type="entry name" value="Arsenate_reductase"/>
</dbReference>
<dbReference type="SUPFAM" id="SSF52833">
    <property type="entry name" value="Thioredoxin-like"/>
    <property type="match status" value="1"/>
</dbReference>
<dbReference type="GO" id="GO:0008794">
    <property type="term" value="F:arsenate reductase (glutaredoxin) activity"/>
    <property type="evidence" value="ECO:0007669"/>
    <property type="project" value="UniProtKB-EC"/>
</dbReference>
<evidence type="ECO:0000256" key="3">
    <source>
        <dbReference type="PROSITE-ProRule" id="PRU01282"/>
    </source>
</evidence>
<reference evidence="5" key="1">
    <citation type="submission" date="2021-10" db="EMBL/GenBank/DDBJ databases">
        <authorList>
            <person name="Lyu M."/>
            <person name="Wang X."/>
            <person name="Meng X."/>
            <person name="Xu K."/>
        </authorList>
    </citation>
    <scope>NUCLEOTIDE SEQUENCE</scope>
    <source>
        <strain evidence="5">A6</strain>
    </source>
</reference>
<proteinExistence type="inferred from homology"/>
<evidence type="ECO:0000313" key="5">
    <source>
        <dbReference type="EMBL" id="MCC8361658.1"/>
    </source>
</evidence>
<comment type="similarity">
    <text evidence="1 3 4">Belongs to the ArsC family.</text>
</comment>
<keyword evidence="2 4" id="KW-0560">Oxidoreductase</keyword>
<dbReference type="PANTHER" id="PTHR30041">
    <property type="entry name" value="ARSENATE REDUCTASE"/>
    <property type="match status" value="1"/>
</dbReference>
<dbReference type="InterPro" id="IPR036249">
    <property type="entry name" value="Thioredoxin-like_sf"/>
</dbReference>
<dbReference type="RefSeq" id="WP_230525312.1">
    <property type="nucleotide sequence ID" value="NZ_JAJGAK010000001.1"/>
</dbReference>
<dbReference type="NCBIfam" id="TIGR00014">
    <property type="entry name" value="arsC"/>
    <property type="match status" value="1"/>
</dbReference>
<name>A0ABS8JDM1_9GAMM</name>
<comment type="caution">
    <text evidence="5">The sequence shown here is derived from an EMBL/GenBank/DDBJ whole genome shotgun (WGS) entry which is preliminary data.</text>
</comment>
<dbReference type="CDD" id="cd03034">
    <property type="entry name" value="ArsC_ArsC"/>
    <property type="match status" value="1"/>
</dbReference>
<comment type="catalytic activity">
    <reaction evidence="4">
        <text>[glutaredoxin]-dithiol + arsenate + glutathione + H(+) = glutathionyl-S-S-[glutaredoxin] + arsenite + H2O</text>
        <dbReference type="Rhea" id="RHEA:22016"/>
        <dbReference type="Rhea" id="RHEA-COMP:10729"/>
        <dbReference type="Rhea" id="RHEA-COMP:17668"/>
        <dbReference type="ChEBI" id="CHEBI:15377"/>
        <dbReference type="ChEBI" id="CHEBI:15378"/>
        <dbReference type="ChEBI" id="CHEBI:29242"/>
        <dbReference type="ChEBI" id="CHEBI:29950"/>
        <dbReference type="ChEBI" id="CHEBI:48597"/>
        <dbReference type="ChEBI" id="CHEBI:57925"/>
        <dbReference type="ChEBI" id="CHEBI:146199"/>
        <dbReference type="EC" id="1.20.4.1"/>
    </reaction>
</comment>
<dbReference type="Proteomes" id="UP001165293">
    <property type="component" value="Unassembled WGS sequence"/>
</dbReference>
<dbReference type="PANTHER" id="PTHR30041:SF4">
    <property type="entry name" value="ARSENATE REDUCTASE"/>
    <property type="match status" value="1"/>
</dbReference>
<evidence type="ECO:0000256" key="4">
    <source>
        <dbReference type="RuleBase" id="RU362029"/>
    </source>
</evidence>
<dbReference type="Pfam" id="PF03960">
    <property type="entry name" value="ArsC"/>
    <property type="match status" value="1"/>
</dbReference>
<accession>A0ABS8JDM1</accession>
<dbReference type="InterPro" id="IPR006660">
    <property type="entry name" value="Arsenate_reductase-like"/>
</dbReference>
<dbReference type="EMBL" id="JAJGAK010000001">
    <property type="protein sequence ID" value="MCC8361658.1"/>
    <property type="molecule type" value="Genomic_DNA"/>
</dbReference>
<evidence type="ECO:0000313" key="6">
    <source>
        <dbReference type="Proteomes" id="UP001165293"/>
    </source>
</evidence>
<evidence type="ECO:0000256" key="1">
    <source>
        <dbReference type="ARBA" id="ARBA00007198"/>
    </source>
</evidence>
<protein>
    <recommendedName>
        <fullName evidence="4">Arsenate reductase</fullName>
        <ecNumber evidence="4">1.20.4.1</ecNumber>
    </recommendedName>
</protein>
<evidence type="ECO:0000256" key="2">
    <source>
        <dbReference type="ARBA" id="ARBA00023002"/>
    </source>
</evidence>
<organism evidence="5 6">
    <name type="scientific">Noviluteimonas lactosilytica</name>
    <dbReference type="NCBI Taxonomy" id="2888523"/>
    <lineage>
        <taxon>Bacteria</taxon>
        <taxon>Pseudomonadati</taxon>
        <taxon>Pseudomonadota</taxon>
        <taxon>Gammaproteobacteria</taxon>
        <taxon>Lysobacterales</taxon>
        <taxon>Lysobacteraceae</taxon>
        <taxon>Noviluteimonas</taxon>
    </lineage>
</organism>
<dbReference type="EC" id="1.20.4.1" evidence="4"/>
<sequence>MDTYFHNPRCTKSRGALALLAEHGVEPDVVAYLDTPPSTDDLRGLLRKLGLPARELMRSGEDVYKQLGLADPSLSEDALIEAMHRHPILIERPIFVRGDRAVIGRPIENVLQLL</sequence>